<dbReference type="SUPFAM" id="SSF52540">
    <property type="entry name" value="P-loop containing nucleoside triphosphate hydrolases"/>
    <property type="match status" value="1"/>
</dbReference>
<dbReference type="OrthoDB" id="6257278at2759"/>
<keyword evidence="3" id="KW-1185">Reference proteome</keyword>
<dbReference type="InterPro" id="IPR027417">
    <property type="entry name" value="P-loop_NTPase"/>
</dbReference>
<dbReference type="InterPro" id="IPR041679">
    <property type="entry name" value="DNA2/NAM7-like_C"/>
</dbReference>
<evidence type="ECO:0000313" key="3">
    <source>
        <dbReference type="Proteomes" id="UP000272942"/>
    </source>
</evidence>
<evidence type="ECO:0000313" key="4">
    <source>
        <dbReference type="WBParaSite" id="ECPE_0001132401-mRNA-1"/>
    </source>
</evidence>
<sequence>MGSPPGPFRADVLERVIMYKQYVYDTFVMTENFEEATVILQEPNRLHPNILFTMEPEIENTLNFLDIGMRFRTTNPESELKTQYRMHPELPKFSNSVFYDNRIENGVSAVERKACSRFPWPDANNPTFCYAVRGEEDRTAEDMSCYNPKEAESVKIFVVKYSHTPDSYINCWSLVIRLYHIRLIAYIMHVG</sequence>
<proteinExistence type="predicted"/>
<feature type="domain" description="DNA2/NAM7 helicase-like C-terminal" evidence="1">
    <location>
        <begin position="76"/>
        <end position="159"/>
    </location>
</feature>
<organism evidence="4">
    <name type="scientific">Echinostoma caproni</name>
    <dbReference type="NCBI Taxonomy" id="27848"/>
    <lineage>
        <taxon>Eukaryota</taxon>
        <taxon>Metazoa</taxon>
        <taxon>Spiralia</taxon>
        <taxon>Lophotrochozoa</taxon>
        <taxon>Platyhelminthes</taxon>
        <taxon>Trematoda</taxon>
        <taxon>Digenea</taxon>
        <taxon>Plagiorchiida</taxon>
        <taxon>Echinostomata</taxon>
        <taxon>Echinostomatoidea</taxon>
        <taxon>Echinostomatidae</taxon>
        <taxon>Echinostoma</taxon>
    </lineage>
</organism>
<dbReference type="AlphaFoldDB" id="A0A183AWF4"/>
<dbReference type="WBParaSite" id="ECPE_0001132401-mRNA-1">
    <property type="protein sequence ID" value="ECPE_0001132401-mRNA-1"/>
    <property type="gene ID" value="ECPE_0001132401"/>
</dbReference>
<dbReference type="Pfam" id="PF13087">
    <property type="entry name" value="AAA_12"/>
    <property type="match status" value="1"/>
</dbReference>
<reference evidence="4" key="1">
    <citation type="submission" date="2016-06" db="UniProtKB">
        <authorList>
            <consortium name="WormBaseParasite"/>
        </authorList>
    </citation>
    <scope>IDENTIFICATION</scope>
</reference>
<dbReference type="Proteomes" id="UP000272942">
    <property type="component" value="Unassembled WGS sequence"/>
</dbReference>
<accession>A0A183AWF4</accession>
<evidence type="ECO:0000259" key="1">
    <source>
        <dbReference type="Pfam" id="PF13087"/>
    </source>
</evidence>
<reference evidence="2 3" key="2">
    <citation type="submission" date="2018-11" db="EMBL/GenBank/DDBJ databases">
        <authorList>
            <consortium name="Pathogen Informatics"/>
        </authorList>
    </citation>
    <scope>NUCLEOTIDE SEQUENCE [LARGE SCALE GENOMIC DNA]</scope>
    <source>
        <strain evidence="2 3">Egypt</strain>
    </source>
</reference>
<protein>
    <submittedName>
        <fullName evidence="4">AAA_12 domain-containing protein</fullName>
    </submittedName>
</protein>
<name>A0A183AWF4_9TREM</name>
<dbReference type="Gene3D" id="3.40.50.300">
    <property type="entry name" value="P-loop containing nucleotide triphosphate hydrolases"/>
    <property type="match status" value="1"/>
</dbReference>
<gene>
    <name evidence="2" type="ORF">ECPE_LOCUS11289</name>
</gene>
<dbReference type="EMBL" id="UZAN01050547">
    <property type="protein sequence ID" value="VDP88300.1"/>
    <property type="molecule type" value="Genomic_DNA"/>
</dbReference>
<evidence type="ECO:0000313" key="2">
    <source>
        <dbReference type="EMBL" id="VDP88300.1"/>
    </source>
</evidence>